<dbReference type="PROSITE" id="PS50146">
    <property type="entry name" value="DAGK"/>
    <property type="match status" value="1"/>
</dbReference>
<keyword evidence="8" id="KW-0862">Zinc</keyword>
<dbReference type="Proteomes" id="UP000050640">
    <property type="component" value="Unplaced"/>
</dbReference>
<dbReference type="WBParaSite" id="EEL_0000429501-mRNA-1">
    <property type="protein sequence ID" value="EEL_0000429501-mRNA-1"/>
    <property type="gene ID" value="EEL_0000429501"/>
</dbReference>
<evidence type="ECO:0000256" key="10">
    <source>
        <dbReference type="RuleBase" id="RU361128"/>
    </source>
</evidence>
<evidence type="ECO:0000259" key="12">
    <source>
        <dbReference type="PROSITE" id="PS50081"/>
    </source>
</evidence>
<dbReference type="InterPro" id="IPR001206">
    <property type="entry name" value="Diacylglycerol_kinase_cat_dom"/>
</dbReference>
<dbReference type="InterPro" id="IPR017438">
    <property type="entry name" value="ATP-NAD_kinase_N"/>
</dbReference>
<dbReference type="AlphaFoldDB" id="A0A158Q7D4"/>
<dbReference type="STRING" id="1147741.A0A158Q7D4"/>
<evidence type="ECO:0000256" key="2">
    <source>
        <dbReference type="ARBA" id="ARBA00009280"/>
    </source>
</evidence>
<protein>
    <recommendedName>
        <fullName evidence="10">Diacylglycerol kinase</fullName>
        <shortName evidence="10">DAG kinase</shortName>
        <ecNumber evidence="10">2.7.1.107</ecNumber>
    </recommendedName>
</protein>
<dbReference type="GO" id="GO:0004143">
    <property type="term" value="F:ATP-dependent diacylglycerol kinase activity"/>
    <property type="evidence" value="ECO:0007669"/>
    <property type="project" value="UniProtKB-EC"/>
</dbReference>
<dbReference type="Gene3D" id="3.40.50.10330">
    <property type="entry name" value="Probable inorganic polyphosphate/atp-NAD kinase, domain 1"/>
    <property type="match status" value="1"/>
</dbReference>
<dbReference type="SMART" id="SM00046">
    <property type="entry name" value="DAGKc"/>
    <property type="match status" value="1"/>
</dbReference>
<keyword evidence="5" id="KW-0677">Repeat</keyword>
<dbReference type="SMART" id="SM00109">
    <property type="entry name" value="C1"/>
    <property type="match status" value="2"/>
</dbReference>
<evidence type="ECO:0000256" key="4">
    <source>
        <dbReference type="ARBA" id="ARBA00022723"/>
    </source>
</evidence>
<proteinExistence type="inferred from homology"/>
<dbReference type="GO" id="GO:0005524">
    <property type="term" value="F:ATP binding"/>
    <property type="evidence" value="ECO:0007669"/>
    <property type="project" value="UniProtKB-KW"/>
</dbReference>
<dbReference type="InterPro" id="IPR000756">
    <property type="entry name" value="Diacylglycerol_kin_accessory"/>
</dbReference>
<feature type="chain" id="PRO_5007630831" description="Diacylglycerol kinase" evidence="11">
    <location>
        <begin position="21"/>
        <end position="532"/>
    </location>
</feature>
<keyword evidence="14" id="KW-1185">Reference proteome</keyword>
<reference evidence="15" key="1">
    <citation type="submission" date="2016-04" db="UniProtKB">
        <authorList>
            <consortium name="WormBaseParasite"/>
        </authorList>
    </citation>
    <scope>IDENTIFICATION</scope>
</reference>
<dbReference type="GO" id="GO:0007200">
    <property type="term" value="P:phospholipase C-activating G protein-coupled receptor signaling pathway"/>
    <property type="evidence" value="ECO:0007669"/>
    <property type="project" value="InterPro"/>
</dbReference>
<evidence type="ECO:0000259" key="13">
    <source>
        <dbReference type="PROSITE" id="PS50146"/>
    </source>
</evidence>
<dbReference type="InterPro" id="IPR046349">
    <property type="entry name" value="C1-like_sf"/>
</dbReference>
<evidence type="ECO:0000256" key="11">
    <source>
        <dbReference type="SAM" id="SignalP"/>
    </source>
</evidence>
<evidence type="ECO:0000256" key="3">
    <source>
        <dbReference type="ARBA" id="ARBA00022679"/>
    </source>
</evidence>
<evidence type="ECO:0000313" key="14">
    <source>
        <dbReference type="Proteomes" id="UP000050640"/>
    </source>
</evidence>
<dbReference type="EC" id="2.7.1.107" evidence="10"/>
<dbReference type="SUPFAM" id="SSF111331">
    <property type="entry name" value="NAD kinase/diacylglycerol kinase-like"/>
    <property type="match status" value="1"/>
</dbReference>
<keyword evidence="11" id="KW-0732">Signal</keyword>
<sequence>MVWPLLVVSVILLTIMQILRKVLRPKIVEYYSQDFDVSSSGHHFVSLFHDDARHYCNVCENGMRRGMQCDYCGVIVDCTSCLHSLSSTFRCKITVTSTDGEIMHHWVHGNLPSCSICGVCNEECGDGVGLIDSRCAFCQFTVHTRCRQLVNARCTMGVNWDFIVPPTCVTARKVGSRRNKQLNLQLIVDTICRPSNVDYLSWKPLFVIINPKSGGAEGFAALQTFRKLLHPVQVEESFSFKVINIQQIGIGTALRWINMYPEIDCRIIIAGGDGTVSLVLDAISEFQRKLPVAVLPLGTGNDLSRTLGWGSGHEGQLQICRDMRSAKTVKLDRWTIDIIHKRQLGIRAKNKRFSMVNYISVGVDARVTYGMQSTRDSIRRIVSSRFLNKVLFFTFGTKDILEHACANLDRKVELTVDGTVIPLPPIEGLIVLNIPFWGAGVRPWVDLFSPQAIDDQKFEVFAVRSSFHIAQIQIGVSQGISLAQGSTLKLRIFGATLPVQCDGEAWLQSPGVMHITHKDQALMLIHENLRVE</sequence>
<dbReference type="GO" id="GO:0046872">
    <property type="term" value="F:metal ion binding"/>
    <property type="evidence" value="ECO:0007669"/>
    <property type="project" value="UniProtKB-KW"/>
</dbReference>
<dbReference type="Pfam" id="PF00609">
    <property type="entry name" value="DAGK_acc"/>
    <property type="match status" value="1"/>
</dbReference>
<dbReference type="SMART" id="SM00045">
    <property type="entry name" value="DAGKa"/>
    <property type="match status" value="1"/>
</dbReference>
<comment type="similarity">
    <text evidence="2 10">Belongs to the eukaryotic diacylglycerol kinase family.</text>
</comment>
<dbReference type="InterPro" id="IPR037607">
    <property type="entry name" value="DGK"/>
</dbReference>
<dbReference type="CDD" id="cd20853">
    <property type="entry name" value="C1_DGKepsilon_typeIII_rpt2"/>
    <property type="match status" value="1"/>
</dbReference>
<keyword evidence="7 10" id="KW-0418">Kinase</keyword>
<dbReference type="InterPro" id="IPR002219">
    <property type="entry name" value="PKC_DAG/PE"/>
</dbReference>
<dbReference type="Gene3D" id="2.60.200.40">
    <property type="match status" value="1"/>
</dbReference>
<dbReference type="FunFam" id="2.60.200.40:FF:000019">
    <property type="entry name" value="Diacylglycerol kinase"/>
    <property type="match status" value="1"/>
</dbReference>
<dbReference type="InterPro" id="IPR016064">
    <property type="entry name" value="NAD/diacylglycerol_kinase_sf"/>
</dbReference>
<feature type="domain" description="Phorbol-ester/DAG-type" evidence="12">
    <location>
        <begin position="103"/>
        <end position="154"/>
    </location>
</feature>
<dbReference type="Pfam" id="PF00781">
    <property type="entry name" value="DAGK_cat"/>
    <property type="match status" value="1"/>
</dbReference>
<dbReference type="SUPFAM" id="SSF57889">
    <property type="entry name" value="Cysteine-rich domain"/>
    <property type="match status" value="1"/>
</dbReference>
<keyword evidence="9 10" id="KW-0067">ATP-binding</keyword>
<dbReference type="PANTHER" id="PTHR11255:SF118">
    <property type="entry name" value="DIACYLGLYCEROL KINASE EPSILON"/>
    <property type="match status" value="1"/>
</dbReference>
<evidence type="ECO:0000256" key="7">
    <source>
        <dbReference type="ARBA" id="ARBA00022777"/>
    </source>
</evidence>
<dbReference type="PROSITE" id="PS50081">
    <property type="entry name" value="ZF_DAG_PE_2"/>
    <property type="match status" value="1"/>
</dbReference>
<organism evidence="14 15">
    <name type="scientific">Elaeophora elaphi</name>
    <dbReference type="NCBI Taxonomy" id="1147741"/>
    <lineage>
        <taxon>Eukaryota</taxon>
        <taxon>Metazoa</taxon>
        <taxon>Ecdysozoa</taxon>
        <taxon>Nematoda</taxon>
        <taxon>Chromadorea</taxon>
        <taxon>Rhabditida</taxon>
        <taxon>Spirurina</taxon>
        <taxon>Spiruromorpha</taxon>
        <taxon>Filarioidea</taxon>
        <taxon>Onchocercidae</taxon>
        <taxon>Elaeophora</taxon>
    </lineage>
</organism>
<feature type="domain" description="DAGKc" evidence="13">
    <location>
        <begin position="200"/>
        <end position="340"/>
    </location>
</feature>
<feature type="signal peptide" evidence="11">
    <location>
        <begin position="1"/>
        <end position="20"/>
    </location>
</feature>
<dbReference type="Gene3D" id="3.30.60.20">
    <property type="match status" value="1"/>
</dbReference>
<keyword evidence="3 10" id="KW-0808">Transferase</keyword>
<dbReference type="Pfam" id="PF00130">
    <property type="entry name" value="C1_1"/>
    <property type="match status" value="1"/>
</dbReference>
<accession>A0A158Q7D4</accession>
<evidence type="ECO:0000256" key="1">
    <source>
        <dbReference type="ARBA" id="ARBA00001383"/>
    </source>
</evidence>
<evidence type="ECO:0000256" key="6">
    <source>
        <dbReference type="ARBA" id="ARBA00022741"/>
    </source>
</evidence>
<dbReference type="PANTHER" id="PTHR11255">
    <property type="entry name" value="DIACYLGLYCEROL KINASE"/>
    <property type="match status" value="1"/>
</dbReference>
<evidence type="ECO:0000256" key="9">
    <source>
        <dbReference type="ARBA" id="ARBA00022840"/>
    </source>
</evidence>
<evidence type="ECO:0000313" key="15">
    <source>
        <dbReference type="WBParaSite" id="EEL_0000429501-mRNA-1"/>
    </source>
</evidence>
<evidence type="ECO:0000256" key="5">
    <source>
        <dbReference type="ARBA" id="ARBA00022737"/>
    </source>
</evidence>
<keyword evidence="4" id="KW-0479">Metal-binding</keyword>
<dbReference type="GO" id="GO:0016020">
    <property type="term" value="C:membrane"/>
    <property type="evidence" value="ECO:0007669"/>
    <property type="project" value="TreeGrafter"/>
</dbReference>
<evidence type="ECO:0000256" key="8">
    <source>
        <dbReference type="ARBA" id="ARBA00022833"/>
    </source>
</evidence>
<name>A0A158Q7D4_9BILA</name>
<comment type="catalytic activity">
    <reaction evidence="1 10">
        <text>a 1,2-diacyl-sn-glycerol + ATP = a 1,2-diacyl-sn-glycero-3-phosphate + ADP + H(+)</text>
        <dbReference type="Rhea" id="RHEA:10272"/>
        <dbReference type="ChEBI" id="CHEBI:15378"/>
        <dbReference type="ChEBI" id="CHEBI:17815"/>
        <dbReference type="ChEBI" id="CHEBI:30616"/>
        <dbReference type="ChEBI" id="CHEBI:58608"/>
        <dbReference type="ChEBI" id="CHEBI:456216"/>
        <dbReference type="EC" id="2.7.1.107"/>
    </reaction>
</comment>
<dbReference type="PROSITE" id="PS00479">
    <property type="entry name" value="ZF_DAG_PE_1"/>
    <property type="match status" value="1"/>
</dbReference>
<keyword evidence="6 10" id="KW-0547">Nucleotide-binding</keyword>